<dbReference type="PANTHER" id="PTHR34351">
    <property type="entry name" value="SLR1927 PROTEIN-RELATED"/>
    <property type="match status" value="1"/>
</dbReference>
<keyword evidence="4" id="KW-1185">Reference proteome</keyword>
<accession>A0AAE2SEM7</accession>
<comment type="caution">
    <text evidence="3">The sequence shown here is derived from an EMBL/GenBank/DDBJ whole genome shotgun (WGS) entry which is preliminary data.</text>
</comment>
<protein>
    <submittedName>
        <fullName evidence="3">DUF58 domain-containing protein</fullName>
    </submittedName>
</protein>
<evidence type="ECO:0000256" key="2">
    <source>
        <dbReference type="SAM" id="Phobius"/>
    </source>
</evidence>
<dbReference type="PANTHER" id="PTHR34351:SF1">
    <property type="entry name" value="SLR1927 PROTEIN"/>
    <property type="match status" value="1"/>
</dbReference>
<organism evidence="3 4">
    <name type="scientific">Oceaniferula flava</name>
    <dbReference type="NCBI Taxonomy" id="2800421"/>
    <lineage>
        <taxon>Bacteria</taxon>
        <taxon>Pseudomonadati</taxon>
        <taxon>Verrucomicrobiota</taxon>
        <taxon>Verrucomicrobiia</taxon>
        <taxon>Verrucomicrobiales</taxon>
        <taxon>Verrucomicrobiaceae</taxon>
        <taxon>Oceaniferula</taxon>
    </lineage>
</organism>
<reference evidence="3" key="1">
    <citation type="submission" date="2021-01" db="EMBL/GenBank/DDBJ databases">
        <title>Modified the classification status of verrucomicrobia.</title>
        <authorList>
            <person name="Feng X."/>
        </authorList>
    </citation>
    <scope>NUCLEOTIDE SEQUENCE</scope>
    <source>
        <strain evidence="3">5K15</strain>
    </source>
</reference>
<evidence type="ECO:0000256" key="1">
    <source>
        <dbReference type="SAM" id="MobiDB-lite"/>
    </source>
</evidence>
<keyword evidence="2" id="KW-0812">Transmembrane</keyword>
<sequence>MTKKRIPLSTRGAALAGGSVALLAGGMVMVDGFLMVLGFCGIVFLIVAWGLGKLSLRGLEVQLQMPVRVSAGIPCELELTLLNHRNLLDAFQTELMLFLPGSGGGKNRGSRVEAVAPWTASGSASRVSQQVTLRGRGFAELHPVIITCSFPLGLFRMSKRMEIRRELTITPRPIVPLELNSDGSMHDAVPRSGSSAGHAFGEPRGIRPWQAGDSARHIHWAASARALARGHSLRVREYDPPGFHPDHCHVVFHSFATGGEMLREDRFERALSLLAGTLTELQGNGIPCMLTADFNDWQPALCTTRAQLVECLCRLARIRRARGTEAHDLEQALRAVSPEHTLMIISDMSPESWQHLLSKHPHTLIVDIRQVKYRNRSLHALVG</sequence>
<keyword evidence="2" id="KW-1133">Transmembrane helix</keyword>
<feature type="transmembrane region" description="Helical" evidence="2">
    <location>
        <begin position="36"/>
        <end position="56"/>
    </location>
</feature>
<feature type="region of interest" description="Disordered" evidence="1">
    <location>
        <begin position="185"/>
        <end position="206"/>
    </location>
</feature>
<gene>
    <name evidence="3" type="ORF">JIN83_11155</name>
</gene>
<dbReference type="RefSeq" id="WP_309490131.1">
    <property type="nucleotide sequence ID" value="NZ_JAENIG010000007.1"/>
</dbReference>
<evidence type="ECO:0000313" key="3">
    <source>
        <dbReference type="EMBL" id="MBK1855519.1"/>
    </source>
</evidence>
<proteinExistence type="predicted"/>
<evidence type="ECO:0000313" key="4">
    <source>
        <dbReference type="Proteomes" id="UP000634206"/>
    </source>
</evidence>
<dbReference type="AlphaFoldDB" id="A0AAE2SEM7"/>
<keyword evidence="2" id="KW-0472">Membrane</keyword>
<dbReference type="EMBL" id="JAENIG010000007">
    <property type="protein sequence ID" value="MBK1855519.1"/>
    <property type="molecule type" value="Genomic_DNA"/>
</dbReference>
<dbReference type="Proteomes" id="UP000634206">
    <property type="component" value="Unassembled WGS sequence"/>
</dbReference>
<name>A0AAE2SEM7_9BACT</name>